<evidence type="ECO:0000313" key="19">
    <source>
        <dbReference type="EMBL" id="PST82839.1"/>
    </source>
</evidence>
<evidence type="ECO:0000256" key="11">
    <source>
        <dbReference type="ARBA" id="ARBA00033284"/>
    </source>
</evidence>
<dbReference type="SMART" id="SM00642">
    <property type="entry name" value="Aamy"/>
    <property type="match status" value="1"/>
</dbReference>
<dbReference type="UniPathway" id="UPA00299"/>
<evidence type="ECO:0000256" key="7">
    <source>
        <dbReference type="ARBA" id="ARBA00022801"/>
    </source>
</evidence>
<evidence type="ECO:0000313" key="20">
    <source>
        <dbReference type="Proteomes" id="UP000240912"/>
    </source>
</evidence>
<evidence type="ECO:0000256" key="6">
    <source>
        <dbReference type="ARBA" id="ARBA00022490"/>
    </source>
</evidence>
<evidence type="ECO:0000256" key="9">
    <source>
        <dbReference type="ARBA" id="ARBA00023295"/>
    </source>
</evidence>
<dbReference type="GO" id="GO:0033942">
    <property type="term" value="F:4-alpha-D-(1-&gt;4)-alpha-D-glucanotrehalose trehalohydrolase activity"/>
    <property type="evidence" value="ECO:0007669"/>
    <property type="project" value="UniProtKB-EC"/>
</dbReference>
<evidence type="ECO:0000256" key="15">
    <source>
        <dbReference type="PIRSR" id="PIRSR006337-1"/>
    </source>
</evidence>
<evidence type="ECO:0000256" key="12">
    <source>
        <dbReference type="ARBA" id="ARBA00034013"/>
    </source>
</evidence>
<keyword evidence="8" id="KW-0119">Carbohydrate metabolism</keyword>
<name>A0A2T3HK93_9SPHI</name>
<keyword evidence="20" id="KW-1185">Reference proteome</keyword>
<evidence type="ECO:0000256" key="17">
    <source>
        <dbReference type="PIRSR" id="PIRSR006337-3"/>
    </source>
</evidence>
<dbReference type="Gene3D" id="2.60.40.10">
    <property type="entry name" value="Immunoglobulins"/>
    <property type="match status" value="1"/>
</dbReference>
<dbReference type="InterPro" id="IPR017853">
    <property type="entry name" value="GH"/>
</dbReference>
<evidence type="ECO:0000256" key="8">
    <source>
        <dbReference type="ARBA" id="ARBA00023277"/>
    </source>
</evidence>
<dbReference type="GO" id="GO:0005737">
    <property type="term" value="C:cytoplasm"/>
    <property type="evidence" value="ECO:0007669"/>
    <property type="project" value="UniProtKB-SubCell"/>
</dbReference>
<comment type="subcellular location">
    <subcellularLocation>
        <location evidence="1 15">Cytoplasm</location>
    </subcellularLocation>
</comment>
<comment type="caution">
    <text evidence="19">The sequence shown here is derived from an EMBL/GenBank/DDBJ whole genome shotgun (WGS) entry which is preliminary data.</text>
</comment>
<dbReference type="Pfam" id="PF00128">
    <property type="entry name" value="Alpha-amylase"/>
    <property type="match status" value="1"/>
</dbReference>
<comment type="pathway">
    <text evidence="2 14">Glycan biosynthesis; trehalose biosynthesis.</text>
</comment>
<dbReference type="Pfam" id="PF02922">
    <property type="entry name" value="CBM_48"/>
    <property type="match status" value="1"/>
</dbReference>
<sequence>MNETTFNPAFGVSFEQNMATARLWAPGAAEVSLELEASGAVLPMEKQDRGVWKLTTSELQPGTDYRFLVDGKAFADPAAKFQPEGPLGASRAIDLNTVAWTDHAWSNPGLSQYIIYELHTGTFTDEGTFEAAERKLDYLLELGVTAIEIMPVAAFPGERNWGYDGVFPYAVQASYGGPEGLLRLVNACHERGLAVILDVVYNHLGPEGNVLTSLAPYTTAKYPTPWGEAMNMDDAGSDFVRQYFIENALMWLSSFHIDALRLDAVHAIRDFGPKHFLASLAEAVLNLESATGRSYHLIAECDLNDRRFVEPLDQAGYGMDAQWVDEFHHALRVTCGEPREGYYSDFSGLGHLAKAFSSGYVFDGGYSAHRDRMFGTHTAGIPGNRFVVFSQNHDQVGNRPFGERSVALYGPDKAKLMAAATILSPFVPLLFMGEEYGEDRPFLYFMDHQGEELVEAVRKGRAEEFSFAEGQQPPDPKAASTFTSCKLTFNNSGDHGRMLDYYKTLIRLRKTDQVFSKADRNALSVRHDQARQLLLLRYEHGAGIRELYFNFSTEACAYEREDQAALNLLLCSDDIRWGGAGADARRSDDIIHLPALSLVILTN</sequence>
<dbReference type="EC" id="3.2.1.141" evidence="4 13"/>
<dbReference type="Proteomes" id="UP000240912">
    <property type="component" value="Unassembled WGS sequence"/>
</dbReference>
<gene>
    <name evidence="19" type="primary">treZ</name>
    <name evidence="19" type="ORF">C7T94_09370</name>
</gene>
<dbReference type="Gene3D" id="3.20.20.80">
    <property type="entry name" value="Glycosidases"/>
    <property type="match status" value="1"/>
</dbReference>
<dbReference type="InterPro" id="IPR004193">
    <property type="entry name" value="Glyco_hydro_13_N"/>
</dbReference>
<dbReference type="Gene3D" id="1.10.10.760">
    <property type="entry name" value="E-set domains of sugar-utilizing enzymes"/>
    <property type="match status" value="1"/>
</dbReference>
<feature type="site" description="Transition state stabilizer" evidence="17">
    <location>
        <position position="394"/>
    </location>
</feature>
<evidence type="ECO:0000256" key="4">
    <source>
        <dbReference type="ARBA" id="ARBA00012268"/>
    </source>
</evidence>
<comment type="similarity">
    <text evidence="3 14">Belongs to the glycosyl hydrolase 13 family.</text>
</comment>
<dbReference type="InterPro" id="IPR006047">
    <property type="entry name" value="GH13_cat_dom"/>
</dbReference>
<feature type="binding site" evidence="16">
    <location>
        <begin position="325"/>
        <end position="329"/>
    </location>
    <ligand>
        <name>substrate</name>
    </ligand>
</feature>
<feature type="binding site" evidence="16">
    <location>
        <begin position="261"/>
        <end position="266"/>
    </location>
    <ligand>
        <name>substrate</name>
    </ligand>
</feature>
<accession>A0A2T3HK93</accession>
<keyword evidence="7 14" id="KW-0378">Hydrolase</keyword>
<reference evidence="19 20" key="1">
    <citation type="submission" date="2018-03" db="EMBL/GenBank/DDBJ databases">
        <authorList>
            <person name="Keele B.F."/>
        </authorList>
    </citation>
    <scope>NUCLEOTIDE SEQUENCE [LARGE SCALE GENOMIC DNA]</scope>
    <source>
        <strain evidence="19 20">YL28-9</strain>
    </source>
</reference>
<dbReference type="OrthoDB" id="9761875at2"/>
<evidence type="ECO:0000259" key="18">
    <source>
        <dbReference type="SMART" id="SM00642"/>
    </source>
</evidence>
<organism evidence="19 20">
    <name type="scientific">Pedobacter yulinensis</name>
    <dbReference type="NCBI Taxonomy" id="2126353"/>
    <lineage>
        <taxon>Bacteria</taxon>
        <taxon>Pseudomonadati</taxon>
        <taxon>Bacteroidota</taxon>
        <taxon>Sphingobacteriia</taxon>
        <taxon>Sphingobacteriales</taxon>
        <taxon>Sphingobacteriaceae</taxon>
        <taxon>Pedobacter</taxon>
    </lineage>
</organism>
<dbReference type="InterPro" id="IPR012768">
    <property type="entry name" value="Trehalose_TreZ"/>
</dbReference>
<evidence type="ECO:0000256" key="3">
    <source>
        <dbReference type="ARBA" id="ARBA00008061"/>
    </source>
</evidence>
<keyword evidence="9 14" id="KW-0326">Glycosidase</keyword>
<dbReference type="SUPFAM" id="SSF51445">
    <property type="entry name" value="(Trans)glycosidases"/>
    <property type="match status" value="1"/>
</dbReference>
<dbReference type="PANTHER" id="PTHR43651">
    <property type="entry name" value="1,4-ALPHA-GLUCAN-BRANCHING ENZYME"/>
    <property type="match status" value="1"/>
</dbReference>
<dbReference type="CDD" id="cd02853">
    <property type="entry name" value="E_set_MTHase_like_N"/>
    <property type="match status" value="1"/>
</dbReference>
<dbReference type="EMBL" id="PYLS01000005">
    <property type="protein sequence ID" value="PST82839.1"/>
    <property type="molecule type" value="Genomic_DNA"/>
</dbReference>
<protein>
    <recommendedName>
        <fullName evidence="5 13">Malto-oligosyltrehalose trehalohydrolase</fullName>
        <shortName evidence="14">MTHase</shortName>
        <ecNumber evidence="4 13">3.2.1.141</ecNumber>
    </recommendedName>
    <alternativeName>
        <fullName evidence="11 14">4-alpha-D-((1-&gt;4)-alpha-D-glucano)trehalose trehalohydrolase</fullName>
    </alternativeName>
    <alternativeName>
        <fullName evidence="10 14">Maltooligosyl trehalose trehalohydrolase</fullName>
    </alternativeName>
</protein>
<dbReference type="SUPFAM" id="SSF81296">
    <property type="entry name" value="E set domains"/>
    <property type="match status" value="1"/>
</dbReference>
<evidence type="ECO:0000256" key="2">
    <source>
        <dbReference type="ARBA" id="ARBA00005199"/>
    </source>
</evidence>
<feature type="active site" description="Proton donor" evidence="15">
    <location>
        <position position="300"/>
    </location>
</feature>
<dbReference type="NCBIfam" id="TIGR02402">
    <property type="entry name" value="trehalose_TreZ"/>
    <property type="match status" value="1"/>
</dbReference>
<dbReference type="GO" id="GO:0005992">
    <property type="term" value="P:trehalose biosynthetic process"/>
    <property type="evidence" value="ECO:0007669"/>
    <property type="project" value="UniProtKB-UniRule"/>
</dbReference>
<dbReference type="InterPro" id="IPR044901">
    <property type="entry name" value="Trehalose_TreZ_E-set_sf"/>
</dbReference>
<dbReference type="InterPro" id="IPR014756">
    <property type="entry name" value="Ig_E-set"/>
</dbReference>
<feature type="binding site" evidence="16">
    <location>
        <begin position="393"/>
        <end position="398"/>
    </location>
    <ligand>
        <name>substrate</name>
    </ligand>
</feature>
<feature type="domain" description="Glycosyl hydrolase family 13 catalytic" evidence="18">
    <location>
        <begin position="117"/>
        <end position="461"/>
    </location>
</feature>
<keyword evidence="6" id="KW-0963">Cytoplasm</keyword>
<evidence type="ECO:0000256" key="10">
    <source>
        <dbReference type="ARBA" id="ARBA00032057"/>
    </source>
</evidence>
<dbReference type="AlphaFoldDB" id="A0A2T3HK93"/>
<dbReference type="PIRSF" id="PIRSF006337">
    <property type="entry name" value="Trehalose_TreZ"/>
    <property type="match status" value="1"/>
</dbReference>
<dbReference type="RefSeq" id="WP_107215097.1">
    <property type="nucleotide sequence ID" value="NZ_KZ686269.1"/>
</dbReference>
<evidence type="ECO:0000256" key="13">
    <source>
        <dbReference type="NCBIfam" id="TIGR02402"/>
    </source>
</evidence>
<proteinExistence type="inferred from homology"/>
<evidence type="ECO:0000256" key="16">
    <source>
        <dbReference type="PIRSR" id="PIRSR006337-2"/>
    </source>
</evidence>
<comment type="catalytic activity">
    <reaction evidence="12 14">
        <text>hydrolysis of (1-&gt;4)-alpha-D-glucosidic linkage in 4-alpha-D-[(1-&gt;4)-alpha-D-glucanosyl]n trehalose to yield trehalose and (1-&gt;4)-alpha-D-glucan.</text>
        <dbReference type="EC" id="3.2.1.141"/>
    </reaction>
</comment>
<dbReference type="PANTHER" id="PTHR43651:SF11">
    <property type="entry name" value="MALTO-OLIGOSYLTREHALOSE TREHALOHYDROLASE"/>
    <property type="match status" value="1"/>
</dbReference>
<evidence type="ECO:0000256" key="5">
    <source>
        <dbReference type="ARBA" id="ARBA00015938"/>
    </source>
</evidence>
<feature type="active site" description="Nucleophile" evidence="15">
    <location>
        <position position="263"/>
    </location>
</feature>
<dbReference type="InterPro" id="IPR013783">
    <property type="entry name" value="Ig-like_fold"/>
</dbReference>
<evidence type="ECO:0000256" key="1">
    <source>
        <dbReference type="ARBA" id="ARBA00004496"/>
    </source>
</evidence>
<dbReference type="CDD" id="cd11325">
    <property type="entry name" value="AmyAc_GTHase"/>
    <property type="match status" value="1"/>
</dbReference>
<evidence type="ECO:0000256" key="14">
    <source>
        <dbReference type="PIRNR" id="PIRNR006337"/>
    </source>
</evidence>